<sequence>MGKMTSEAKATKTKVFNVIILDRSGSMSIIRSAAISGFNEMLASVQQAQAKYVDTQEHFVSLVMFCSCETKLFFDKVPVGEAHPLKWNDYEPCCCTPLFDAMGFTLTAMRKYIKGIEDVAVVVTIITDGLENASKEYSGQAIKRLVEELRGEGWSFTYMGANQDAVEVAMSMSIRNSRNFEYNDTGTRESMRKDSSTRMNFFTKLANFKKAERECQQAPMSAEKRRECYTLMADAAFDEEEEKNIKKETK</sequence>
<reference evidence="1" key="1">
    <citation type="submission" date="2020-10" db="EMBL/GenBank/DDBJ databases">
        <authorList>
            <person name="Gilroy R."/>
        </authorList>
    </citation>
    <scope>NUCLEOTIDE SEQUENCE</scope>
    <source>
        <strain evidence="1">G3-3990</strain>
    </source>
</reference>
<name>A0A9D9N3F5_9BACT</name>
<dbReference type="Proteomes" id="UP000823641">
    <property type="component" value="Unassembled WGS sequence"/>
</dbReference>
<accession>A0A9D9N3F5</accession>
<evidence type="ECO:0000313" key="2">
    <source>
        <dbReference type="Proteomes" id="UP000823641"/>
    </source>
</evidence>
<organism evidence="1 2">
    <name type="scientific">Candidatus Gallipaludibacter merdavium</name>
    <dbReference type="NCBI Taxonomy" id="2840839"/>
    <lineage>
        <taxon>Bacteria</taxon>
        <taxon>Pseudomonadati</taxon>
        <taxon>Bacteroidota</taxon>
        <taxon>Bacteroidia</taxon>
        <taxon>Bacteroidales</taxon>
        <taxon>Candidatus Gallipaludibacter</taxon>
    </lineage>
</organism>
<dbReference type="InterPro" id="IPR036465">
    <property type="entry name" value="vWFA_dom_sf"/>
</dbReference>
<dbReference type="SUPFAM" id="SSF53300">
    <property type="entry name" value="vWA-like"/>
    <property type="match status" value="1"/>
</dbReference>
<proteinExistence type="predicted"/>
<dbReference type="AlphaFoldDB" id="A0A9D9N3F5"/>
<comment type="caution">
    <text evidence="1">The sequence shown here is derived from an EMBL/GenBank/DDBJ whole genome shotgun (WGS) entry which is preliminary data.</text>
</comment>
<gene>
    <name evidence="1" type="ORF">IAA73_01200</name>
</gene>
<dbReference type="EMBL" id="JADIMG010000008">
    <property type="protein sequence ID" value="MBO8458942.1"/>
    <property type="molecule type" value="Genomic_DNA"/>
</dbReference>
<protein>
    <submittedName>
        <fullName evidence="1">VWA domain-containing protein</fullName>
    </submittedName>
</protein>
<evidence type="ECO:0000313" key="1">
    <source>
        <dbReference type="EMBL" id="MBO8458942.1"/>
    </source>
</evidence>
<reference evidence="1" key="2">
    <citation type="journal article" date="2021" name="PeerJ">
        <title>Extensive microbial diversity within the chicken gut microbiome revealed by metagenomics and culture.</title>
        <authorList>
            <person name="Gilroy R."/>
            <person name="Ravi A."/>
            <person name="Getino M."/>
            <person name="Pursley I."/>
            <person name="Horton D.L."/>
            <person name="Alikhan N.F."/>
            <person name="Baker D."/>
            <person name="Gharbi K."/>
            <person name="Hall N."/>
            <person name="Watson M."/>
            <person name="Adriaenssens E.M."/>
            <person name="Foster-Nyarko E."/>
            <person name="Jarju S."/>
            <person name="Secka A."/>
            <person name="Antonio M."/>
            <person name="Oren A."/>
            <person name="Chaudhuri R.R."/>
            <person name="La Ragione R."/>
            <person name="Hildebrand F."/>
            <person name="Pallen M.J."/>
        </authorList>
    </citation>
    <scope>NUCLEOTIDE SEQUENCE</scope>
    <source>
        <strain evidence="1">G3-3990</strain>
    </source>
</reference>